<dbReference type="Pfam" id="PF01959">
    <property type="entry name" value="DHQS"/>
    <property type="match status" value="1"/>
</dbReference>
<reference evidence="5" key="1">
    <citation type="submission" date="2016-06" db="EMBL/GenBank/DDBJ databases">
        <title>Parallel loss of symbiosis genes in relatives of nitrogen-fixing non-legume Parasponia.</title>
        <authorList>
            <person name="Van Velzen R."/>
            <person name="Holmer R."/>
            <person name="Bu F."/>
            <person name="Rutten L."/>
            <person name="Van Zeijl A."/>
            <person name="Liu W."/>
            <person name="Santuari L."/>
            <person name="Cao Q."/>
            <person name="Sharma T."/>
            <person name="Shen D."/>
            <person name="Roswanjaya Y."/>
            <person name="Wardhani T."/>
            <person name="Kalhor M.S."/>
            <person name="Jansen J."/>
            <person name="Van den Hoogen J."/>
            <person name="Gungor B."/>
            <person name="Hartog M."/>
            <person name="Hontelez J."/>
            <person name="Verver J."/>
            <person name="Yang W.-C."/>
            <person name="Schijlen E."/>
            <person name="Repin R."/>
            <person name="Schilthuizen M."/>
            <person name="Schranz E."/>
            <person name="Heidstra R."/>
            <person name="Miyata K."/>
            <person name="Fedorova E."/>
            <person name="Kohlen W."/>
            <person name="Bisseling T."/>
            <person name="Smit S."/>
            <person name="Geurts R."/>
        </authorList>
    </citation>
    <scope>NUCLEOTIDE SEQUENCE [LARGE SCALE GENOMIC DNA]</scope>
    <source>
        <strain evidence="5">cv. WU1-14</strain>
    </source>
</reference>
<keyword evidence="2" id="KW-0057">Aromatic amino acid biosynthesis</keyword>
<dbReference type="STRING" id="3476.A0A2P5A8N3"/>
<dbReference type="Proteomes" id="UP000237105">
    <property type="component" value="Unassembled WGS sequence"/>
</dbReference>
<sequence>MALLSPAYLVGFPRKLPCFFTTHKHKDKWNICRLISPQTGPVTTTSCSRCSVEPTHLGHDSVAVMGSSTSSFSGQPKRVWVWTENKQVMTAAVERGWNTFIFSSQSRELAHDWSSIAVISPLYIEEGGIFDSENGRVGSIFKISNPRELELLQVQPGNGLAENVVVDLLDWQLHYCVKAQIFYLRLFMVH</sequence>
<dbReference type="GO" id="GO:0009073">
    <property type="term" value="P:aromatic amino acid family biosynthetic process"/>
    <property type="evidence" value="ECO:0007669"/>
    <property type="project" value="UniProtKB-KW"/>
</dbReference>
<dbReference type="OrthoDB" id="3275at2759"/>
<dbReference type="GO" id="GO:0008652">
    <property type="term" value="P:amino acid biosynthetic process"/>
    <property type="evidence" value="ECO:0007669"/>
    <property type="project" value="UniProtKB-KW"/>
</dbReference>
<name>A0A2P5A8N3_PARAD</name>
<keyword evidence="5" id="KW-1185">Reference proteome</keyword>
<dbReference type="AlphaFoldDB" id="A0A2P5A8N3"/>
<organism evidence="4 5">
    <name type="scientific">Parasponia andersonii</name>
    <name type="common">Sponia andersonii</name>
    <dbReference type="NCBI Taxonomy" id="3476"/>
    <lineage>
        <taxon>Eukaryota</taxon>
        <taxon>Viridiplantae</taxon>
        <taxon>Streptophyta</taxon>
        <taxon>Embryophyta</taxon>
        <taxon>Tracheophyta</taxon>
        <taxon>Spermatophyta</taxon>
        <taxon>Magnoliopsida</taxon>
        <taxon>eudicotyledons</taxon>
        <taxon>Gunneridae</taxon>
        <taxon>Pentapetalae</taxon>
        <taxon>rosids</taxon>
        <taxon>fabids</taxon>
        <taxon>Rosales</taxon>
        <taxon>Cannabaceae</taxon>
        <taxon>Parasponia</taxon>
    </lineage>
</organism>
<dbReference type="PANTHER" id="PTHR33563:SF1">
    <property type="entry name" value="3-DEHYDROQUINATE SYNTHASE"/>
    <property type="match status" value="1"/>
</dbReference>
<evidence type="ECO:0000256" key="1">
    <source>
        <dbReference type="ARBA" id="ARBA00022605"/>
    </source>
</evidence>
<gene>
    <name evidence="4" type="ORF">PanWU01x14_357300</name>
</gene>
<dbReference type="InterPro" id="IPR002812">
    <property type="entry name" value="DHQS"/>
</dbReference>
<proteinExistence type="predicted"/>
<accession>A0A2P5A8N3</accession>
<dbReference type="GO" id="GO:0003856">
    <property type="term" value="F:3-dehydroquinate synthase activity"/>
    <property type="evidence" value="ECO:0007669"/>
    <property type="project" value="InterPro"/>
</dbReference>
<dbReference type="EMBL" id="JXTB01000773">
    <property type="protein sequence ID" value="PON32893.1"/>
    <property type="molecule type" value="Genomic_DNA"/>
</dbReference>
<dbReference type="InterPro" id="IPR030960">
    <property type="entry name" value="DHQS/DOIS_N"/>
</dbReference>
<feature type="domain" description="3-dehydroquinate synthase N-terminal" evidence="3">
    <location>
        <begin position="77"/>
        <end position="172"/>
    </location>
</feature>
<dbReference type="GO" id="GO:0016491">
    <property type="term" value="F:oxidoreductase activity"/>
    <property type="evidence" value="ECO:0007669"/>
    <property type="project" value="InterPro"/>
</dbReference>
<keyword evidence="1" id="KW-0028">Amino-acid biosynthesis</keyword>
<evidence type="ECO:0000259" key="3">
    <source>
        <dbReference type="Pfam" id="PF01959"/>
    </source>
</evidence>
<comment type="caution">
    <text evidence="4">The sequence shown here is derived from an EMBL/GenBank/DDBJ whole genome shotgun (WGS) entry which is preliminary data.</text>
</comment>
<dbReference type="PANTHER" id="PTHR33563">
    <property type="match status" value="1"/>
</dbReference>
<evidence type="ECO:0000313" key="4">
    <source>
        <dbReference type="EMBL" id="PON32893.1"/>
    </source>
</evidence>
<evidence type="ECO:0000256" key="2">
    <source>
        <dbReference type="ARBA" id="ARBA00023141"/>
    </source>
</evidence>
<evidence type="ECO:0000313" key="5">
    <source>
        <dbReference type="Proteomes" id="UP000237105"/>
    </source>
</evidence>
<protein>
    <submittedName>
        <fullName evidence="4">3-dehydroquinate synthase</fullName>
    </submittedName>
</protein>